<dbReference type="NCBIfam" id="TIGR02097">
    <property type="entry name" value="yccV"/>
    <property type="match status" value="1"/>
</dbReference>
<dbReference type="SMART" id="SM00256">
    <property type="entry name" value="FBOX"/>
    <property type="match status" value="1"/>
</dbReference>
<dbReference type="InterPro" id="IPR032698">
    <property type="entry name" value="SirB1_N"/>
</dbReference>
<dbReference type="SMART" id="SM00992">
    <property type="entry name" value="YccV-like"/>
    <property type="match status" value="1"/>
</dbReference>
<dbReference type="InterPro" id="IPR001810">
    <property type="entry name" value="F-box_dom"/>
</dbReference>
<protein>
    <recommendedName>
        <fullName evidence="1">F-box domain-containing protein</fullName>
    </recommendedName>
</protein>
<proteinExistence type="predicted"/>
<reference evidence="2 3" key="1">
    <citation type="submission" date="2024-07" db="EMBL/GenBank/DDBJ databases">
        <title>Draft sequence of the Neodothiora populina.</title>
        <authorList>
            <person name="Drown D.D."/>
            <person name="Schuette U.S."/>
            <person name="Buechlein A.B."/>
            <person name="Rusch D.R."/>
            <person name="Winton L.W."/>
            <person name="Adams G.A."/>
        </authorList>
    </citation>
    <scope>NUCLEOTIDE SEQUENCE [LARGE SCALE GENOMIC DNA]</scope>
    <source>
        <strain evidence="2 3">CPC 39397</strain>
    </source>
</reference>
<organism evidence="2 3">
    <name type="scientific">Neodothiora populina</name>
    <dbReference type="NCBI Taxonomy" id="2781224"/>
    <lineage>
        <taxon>Eukaryota</taxon>
        <taxon>Fungi</taxon>
        <taxon>Dikarya</taxon>
        <taxon>Ascomycota</taxon>
        <taxon>Pezizomycotina</taxon>
        <taxon>Dothideomycetes</taxon>
        <taxon>Dothideomycetidae</taxon>
        <taxon>Dothideales</taxon>
        <taxon>Dothioraceae</taxon>
        <taxon>Neodothiora</taxon>
    </lineage>
</organism>
<dbReference type="InterPro" id="IPR036623">
    <property type="entry name" value="Hemimethylated_DNA-bd_sf"/>
</dbReference>
<dbReference type="PROSITE" id="PS50181">
    <property type="entry name" value="FBOX"/>
    <property type="match status" value="1"/>
</dbReference>
<dbReference type="RefSeq" id="XP_069199457.1">
    <property type="nucleotide sequence ID" value="XM_069346589.1"/>
</dbReference>
<comment type="caution">
    <text evidence="2">The sequence shown here is derived from an EMBL/GenBank/DDBJ whole genome shotgun (WGS) entry which is preliminary data.</text>
</comment>
<accession>A0ABR3PAI7</accession>
<dbReference type="Pfam" id="PF13369">
    <property type="entry name" value="Transglut_core2"/>
    <property type="match status" value="1"/>
</dbReference>
<dbReference type="Proteomes" id="UP001562354">
    <property type="component" value="Unassembled WGS sequence"/>
</dbReference>
<dbReference type="PANTHER" id="PTHR31350">
    <property type="entry name" value="SI:DKEY-261L7.2"/>
    <property type="match status" value="1"/>
</dbReference>
<dbReference type="InterPro" id="IPR011722">
    <property type="entry name" value="Hemimethylated_DNA-bd_dom"/>
</dbReference>
<dbReference type="Gene3D" id="1.20.1280.50">
    <property type="match status" value="1"/>
</dbReference>
<evidence type="ECO:0000313" key="2">
    <source>
        <dbReference type="EMBL" id="KAL1303182.1"/>
    </source>
</evidence>
<dbReference type="PANTHER" id="PTHR31350:SF27">
    <property type="entry name" value="HEMIMETHYLATED DNA-BINDING DOMAIN-CONTAINING PROTEIN"/>
    <property type="match status" value="1"/>
</dbReference>
<feature type="domain" description="F-box" evidence="1">
    <location>
        <begin position="14"/>
        <end position="60"/>
    </location>
</feature>
<name>A0ABR3PAI7_9PEZI</name>
<sequence length="594" mass="68690">MPYDSKGSTTTLTMASFLHLPDELLQEIFSYLPASSTASLGLVTKRLQKISNAPFLWRNHVLDTWKYWEGEKEHVKRVNGSPVSPQWRTVYAERCKKDKKIAQIFDELLSTQQYRIERMERIISQFGHDAKDALLRLVATPDHVEDVLARRYYSEALIGLLNRQDALQIWADMEFLDFPRLETSLGAFDTFVQGPHECDVRSLDQELDKIAQQIRNQIPGIEELDYTTRASTVSAELRRMELLGSSEQEYHLLRNNFMCHVLQSEHRVSLPLVSTAIFCCVAQRLGLRVWLCNFPFHVHAVLESPADPPLYETRSAETLSPGVVWMDPWRHDNIIDQDAMRIQLQQHGMSTDAFYSYLSPAFTRDMVIRTGRNIMRSVNEARDNRDEVADQEIDVDAAFYSFLWSVFLVGLNDTRESTLQRRNYIPYLLDQFKQHYPEDVGLVERFVLPIYAGHPAQSQLIDMINAHRASDHTAKPVNRRYDVAGGVKFKVGQPFRHARFHYIGIVIGWDSSCQAGEPWIMQMRVDALPRGRRQSFYHILGADKSSRYVAEENIEPLTEPPPPSLMRLAGRHFKRYDSETNMFISNIKDEYPDD</sequence>
<dbReference type="Gene3D" id="2.30.30.390">
    <property type="entry name" value="Hemimethylated DNA-binding domain"/>
    <property type="match status" value="1"/>
</dbReference>
<keyword evidence="3" id="KW-1185">Reference proteome</keyword>
<evidence type="ECO:0000259" key="1">
    <source>
        <dbReference type="PROSITE" id="PS50181"/>
    </source>
</evidence>
<dbReference type="GeneID" id="95980307"/>
<evidence type="ECO:0000313" key="3">
    <source>
        <dbReference type="Proteomes" id="UP001562354"/>
    </source>
</evidence>
<dbReference type="InterPro" id="IPR036047">
    <property type="entry name" value="F-box-like_dom_sf"/>
</dbReference>
<dbReference type="SUPFAM" id="SSF81383">
    <property type="entry name" value="F-box domain"/>
    <property type="match status" value="1"/>
</dbReference>
<dbReference type="EMBL" id="JBFMKM010000010">
    <property type="protein sequence ID" value="KAL1303182.1"/>
    <property type="molecule type" value="Genomic_DNA"/>
</dbReference>
<dbReference type="Pfam" id="PF12937">
    <property type="entry name" value="F-box-like"/>
    <property type="match status" value="1"/>
</dbReference>
<dbReference type="Pfam" id="PF08755">
    <property type="entry name" value="YccV-like"/>
    <property type="match status" value="1"/>
</dbReference>
<gene>
    <name evidence="2" type="ORF">AAFC00_006608</name>
</gene>
<dbReference type="SUPFAM" id="SSF141255">
    <property type="entry name" value="YccV-like"/>
    <property type="match status" value="1"/>
</dbReference>